<reference evidence="1 2" key="1">
    <citation type="journal article" date="2022" name="Nat. Plants">
        <title>Genomes of leafy and leafless Platanthera orchids illuminate the evolution of mycoheterotrophy.</title>
        <authorList>
            <person name="Li M.H."/>
            <person name="Liu K.W."/>
            <person name="Li Z."/>
            <person name="Lu H.C."/>
            <person name="Ye Q.L."/>
            <person name="Zhang D."/>
            <person name="Wang J.Y."/>
            <person name="Li Y.F."/>
            <person name="Zhong Z.M."/>
            <person name="Liu X."/>
            <person name="Yu X."/>
            <person name="Liu D.K."/>
            <person name="Tu X.D."/>
            <person name="Liu B."/>
            <person name="Hao Y."/>
            <person name="Liao X.Y."/>
            <person name="Jiang Y.T."/>
            <person name="Sun W.H."/>
            <person name="Chen J."/>
            <person name="Chen Y.Q."/>
            <person name="Ai Y."/>
            <person name="Zhai J.W."/>
            <person name="Wu S.S."/>
            <person name="Zhou Z."/>
            <person name="Hsiao Y.Y."/>
            <person name="Wu W.L."/>
            <person name="Chen Y.Y."/>
            <person name="Lin Y.F."/>
            <person name="Hsu J.L."/>
            <person name="Li C.Y."/>
            <person name="Wang Z.W."/>
            <person name="Zhao X."/>
            <person name="Zhong W.Y."/>
            <person name="Ma X.K."/>
            <person name="Ma L."/>
            <person name="Huang J."/>
            <person name="Chen G.Z."/>
            <person name="Huang M.Z."/>
            <person name="Huang L."/>
            <person name="Peng D.H."/>
            <person name="Luo Y.B."/>
            <person name="Zou S.Q."/>
            <person name="Chen S.P."/>
            <person name="Lan S."/>
            <person name="Tsai W.C."/>
            <person name="Van de Peer Y."/>
            <person name="Liu Z.J."/>
        </authorList>
    </citation>
    <scope>NUCLEOTIDE SEQUENCE [LARGE SCALE GENOMIC DNA]</scope>
    <source>
        <strain evidence="1">Lor288</strain>
    </source>
</reference>
<accession>A0ABR2M071</accession>
<comment type="caution">
    <text evidence="1">The sequence shown here is derived from an EMBL/GenBank/DDBJ whole genome shotgun (WGS) entry which is preliminary data.</text>
</comment>
<keyword evidence="2" id="KW-1185">Reference proteome</keyword>
<organism evidence="1 2">
    <name type="scientific">Platanthera guangdongensis</name>
    <dbReference type="NCBI Taxonomy" id="2320717"/>
    <lineage>
        <taxon>Eukaryota</taxon>
        <taxon>Viridiplantae</taxon>
        <taxon>Streptophyta</taxon>
        <taxon>Embryophyta</taxon>
        <taxon>Tracheophyta</taxon>
        <taxon>Spermatophyta</taxon>
        <taxon>Magnoliopsida</taxon>
        <taxon>Liliopsida</taxon>
        <taxon>Asparagales</taxon>
        <taxon>Orchidaceae</taxon>
        <taxon>Orchidoideae</taxon>
        <taxon>Orchideae</taxon>
        <taxon>Orchidinae</taxon>
        <taxon>Platanthera</taxon>
    </lineage>
</organism>
<sequence>MSYNLSSPMSSRTSGRIVSHIVTFNLTIPVSTGLNTAESINMEKVVFDLQFLFGEKNSVSHCDLLLLRGHPFVLFLPRSVSSSLGRGAVSCERKHSKHVRSSELHPNTCLRAARRSLGRVAKRPPYRPRRASGLCEVWVGTSAHTCVPPTIMSGFQLVTWGFQLVPSSPTTTRSIHLNRGALLSAITFS</sequence>
<dbReference type="EMBL" id="JBBWWR010000013">
    <property type="protein sequence ID" value="KAK8955850.1"/>
    <property type="molecule type" value="Genomic_DNA"/>
</dbReference>
<protein>
    <submittedName>
        <fullName evidence="1">Uncharacterized protein</fullName>
    </submittedName>
</protein>
<evidence type="ECO:0000313" key="2">
    <source>
        <dbReference type="Proteomes" id="UP001412067"/>
    </source>
</evidence>
<dbReference type="Proteomes" id="UP001412067">
    <property type="component" value="Unassembled WGS sequence"/>
</dbReference>
<gene>
    <name evidence="1" type="ORF">KSP40_PGU001921</name>
</gene>
<evidence type="ECO:0000313" key="1">
    <source>
        <dbReference type="EMBL" id="KAK8955850.1"/>
    </source>
</evidence>
<name>A0ABR2M071_9ASPA</name>
<proteinExistence type="predicted"/>